<reference evidence="2 3" key="1">
    <citation type="submission" date="2024-04" db="EMBL/GenBank/DDBJ databases">
        <title>Phyllosticta paracitricarpa is synonymous to the EU quarantine fungus P. citricarpa based on phylogenomic analyses.</title>
        <authorList>
            <consortium name="Lawrence Berkeley National Laboratory"/>
            <person name="Van Ingen-Buijs V.A."/>
            <person name="Van Westerhoven A.C."/>
            <person name="Haridas S."/>
            <person name="Skiadas P."/>
            <person name="Martin F."/>
            <person name="Groenewald J.Z."/>
            <person name="Crous P.W."/>
            <person name="Seidl M.F."/>
        </authorList>
    </citation>
    <scope>NUCLEOTIDE SEQUENCE [LARGE SCALE GENOMIC DNA]</scope>
    <source>
        <strain evidence="2 3">CBS 123374</strain>
    </source>
</reference>
<comment type="caution">
    <text evidence="2">The sequence shown here is derived from an EMBL/GenBank/DDBJ whole genome shotgun (WGS) entry which is preliminary data.</text>
</comment>
<accession>A0ABR1YYE3</accession>
<name>A0ABR1YYE3_9PEZI</name>
<feature type="region of interest" description="Disordered" evidence="1">
    <location>
        <begin position="1"/>
        <end position="90"/>
    </location>
</feature>
<evidence type="ECO:0000313" key="2">
    <source>
        <dbReference type="EMBL" id="KAK8243736.1"/>
    </source>
</evidence>
<keyword evidence="3" id="KW-1185">Reference proteome</keyword>
<evidence type="ECO:0000256" key="1">
    <source>
        <dbReference type="SAM" id="MobiDB-lite"/>
    </source>
</evidence>
<feature type="compositionally biased region" description="Polar residues" evidence="1">
    <location>
        <begin position="26"/>
        <end position="36"/>
    </location>
</feature>
<protein>
    <submittedName>
        <fullName evidence="2">Uncharacterized protein</fullName>
    </submittedName>
</protein>
<proteinExistence type="predicted"/>
<sequence>MASAGTPRKRSFEALSLEDFEEPRSDTAQSSSPSTETQRDVRSTTPPPADERVQAPSPEEEDIDPSEPLPAMDWPHLQERYHRSMGERNEAERELYKEFADLINYFNIWAQTSTIHETDRSFARLKTRSAHTQRYEDSTEETRQHYQMIVQAFQSALELLNGR</sequence>
<dbReference type="Proteomes" id="UP001492380">
    <property type="component" value="Unassembled WGS sequence"/>
</dbReference>
<dbReference type="EMBL" id="JBBWRZ010000002">
    <property type="protein sequence ID" value="KAK8243736.1"/>
    <property type="molecule type" value="Genomic_DNA"/>
</dbReference>
<organism evidence="2 3">
    <name type="scientific">Phyllosticta capitalensis</name>
    <dbReference type="NCBI Taxonomy" id="121624"/>
    <lineage>
        <taxon>Eukaryota</taxon>
        <taxon>Fungi</taxon>
        <taxon>Dikarya</taxon>
        <taxon>Ascomycota</taxon>
        <taxon>Pezizomycotina</taxon>
        <taxon>Dothideomycetes</taxon>
        <taxon>Dothideomycetes incertae sedis</taxon>
        <taxon>Botryosphaeriales</taxon>
        <taxon>Phyllostictaceae</taxon>
        <taxon>Phyllosticta</taxon>
    </lineage>
</organism>
<gene>
    <name evidence="2" type="ORF">HDK90DRAFT_462643</name>
</gene>
<feature type="compositionally biased region" description="Basic and acidic residues" evidence="1">
    <location>
        <begin position="76"/>
        <end position="90"/>
    </location>
</feature>
<evidence type="ECO:0000313" key="3">
    <source>
        <dbReference type="Proteomes" id="UP001492380"/>
    </source>
</evidence>